<keyword evidence="6 17" id="KW-0547">Nucleotide-binding</keyword>
<dbReference type="PANTHER" id="PTHR12592:SF0">
    <property type="entry name" value="ATP-DEPENDENT (S)-NAD(P)H-HYDRATE DEHYDRATASE"/>
    <property type="match status" value="1"/>
</dbReference>
<dbReference type="RefSeq" id="WP_060835440.1">
    <property type="nucleotide sequence ID" value="NZ_JAESJH010000024.1"/>
</dbReference>
<comment type="cofactor">
    <cofactor evidence="18 19">
        <name>K(+)</name>
        <dbReference type="ChEBI" id="CHEBI:29103"/>
    </cofactor>
    <text evidence="18 19">Binds 1 potassium ion per subunit.</text>
</comment>
<comment type="similarity">
    <text evidence="3 19">In the N-terminal section; belongs to the NnrE/AIBP family.</text>
</comment>
<evidence type="ECO:0000256" key="16">
    <source>
        <dbReference type="ARBA" id="ARBA00049209"/>
    </source>
</evidence>
<dbReference type="InterPro" id="IPR004443">
    <property type="entry name" value="YjeF_N_dom"/>
</dbReference>
<evidence type="ECO:0000256" key="4">
    <source>
        <dbReference type="ARBA" id="ARBA00009524"/>
    </source>
</evidence>
<dbReference type="HAMAP" id="MF_01965">
    <property type="entry name" value="NADHX_dehydratase"/>
    <property type="match status" value="1"/>
</dbReference>
<comment type="catalytic activity">
    <reaction evidence="16 17 19">
        <text>(6S)-NADPHX + ADP = AMP + phosphate + NADPH + H(+)</text>
        <dbReference type="Rhea" id="RHEA:32235"/>
        <dbReference type="ChEBI" id="CHEBI:15378"/>
        <dbReference type="ChEBI" id="CHEBI:43474"/>
        <dbReference type="ChEBI" id="CHEBI:57783"/>
        <dbReference type="ChEBI" id="CHEBI:64076"/>
        <dbReference type="ChEBI" id="CHEBI:456215"/>
        <dbReference type="ChEBI" id="CHEBI:456216"/>
        <dbReference type="EC" id="4.2.1.136"/>
    </reaction>
</comment>
<comment type="similarity">
    <text evidence="18">Belongs to the NnrE/AIBP family.</text>
</comment>
<feature type="binding site" evidence="17">
    <location>
        <position position="328"/>
    </location>
    <ligand>
        <name>(6S)-NADPHX</name>
        <dbReference type="ChEBI" id="CHEBI:64076"/>
    </ligand>
</feature>
<dbReference type="InterPro" id="IPR017953">
    <property type="entry name" value="Carbohydrate_kinase_pred_CS"/>
</dbReference>
<dbReference type="Gene3D" id="3.40.1190.20">
    <property type="match status" value="1"/>
</dbReference>
<dbReference type="InterPro" id="IPR029056">
    <property type="entry name" value="Ribokinase-like"/>
</dbReference>
<dbReference type="PIRSF" id="PIRSF017184">
    <property type="entry name" value="Nnr"/>
    <property type="match status" value="1"/>
</dbReference>
<dbReference type="PROSITE" id="PS01050">
    <property type="entry name" value="YJEF_C_2"/>
    <property type="match status" value="1"/>
</dbReference>
<feature type="binding site" evidence="18">
    <location>
        <begin position="135"/>
        <end position="141"/>
    </location>
    <ligand>
        <name>(6S)-NADPHX</name>
        <dbReference type="ChEBI" id="CHEBI:64076"/>
    </ligand>
</feature>
<evidence type="ECO:0000256" key="19">
    <source>
        <dbReference type="PIRNR" id="PIRNR017184"/>
    </source>
</evidence>
<evidence type="ECO:0000256" key="11">
    <source>
        <dbReference type="ARBA" id="ARBA00023235"/>
    </source>
</evidence>
<dbReference type="GO" id="GO:0110051">
    <property type="term" value="P:metabolite repair"/>
    <property type="evidence" value="ECO:0007669"/>
    <property type="project" value="TreeGrafter"/>
</dbReference>
<dbReference type="PATRIC" id="fig|35806.4.peg.3016"/>
<evidence type="ECO:0000256" key="3">
    <source>
        <dbReference type="ARBA" id="ARBA00006001"/>
    </source>
</evidence>
<evidence type="ECO:0000256" key="12">
    <source>
        <dbReference type="ARBA" id="ARBA00023239"/>
    </source>
</evidence>
<dbReference type="eggNOG" id="COG0062">
    <property type="taxonomic scope" value="Bacteria"/>
</dbReference>
<dbReference type="CDD" id="cd01171">
    <property type="entry name" value="YXKO-related"/>
    <property type="match status" value="1"/>
</dbReference>
<evidence type="ECO:0000313" key="22">
    <source>
        <dbReference type="EMBL" id="BAQ70081.1"/>
    </source>
</evidence>
<feature type="binding site" evidence="17">
    <location>
        <position position="378"/>
    </location>
    <ligand>
        <name>(6S)-NADPHX</name>
        <dbReference type="ChEBI" id="CHEBI:64076"/>
    </ligand>
</feature>
<dbReference type="HAMAP" id="MF_01966">
    <property type="entry name" value="NADHX_epimerase"/>
    <property type="match status" value="1"/>
</dbReference>
<organism evidence="22 23">
    <name type="scientific">Rhodovulum sulfidophilum</name>
    <name type="common">Rhodobacter sulfidophilus</name>
    <dbReference type="NCBI Taxonomy" id="35806"/>
    <lineage>
        <taxon>Bacteria</taxon>
        <taxon>Pseudomonadati</taxon>
        <taxon>Pseudomonadota</taxon>
        <taxon>Alphaproteobacteria</taxon>
        <taxon>Rhodobacterales</taxon>
        <taxon>Paracoccaceae</taxon>
        <taxon>Rhodovulum</taxon>
    </lineage>
</organism>
<dbReference type="EMBL" id="AP014800">
    <property type="protein sequence ID" value="BAQ70081.1"/>
    <property type="molecule type" value="Genomic_DNA"/>
</dbReference>
<evidence type="ECO:0000256" key="18">
    <source>
        <dbReference type="HAMAP-Rule" id="MF_01966"/>
    </source>
</evidence>
<keyword evidence="5 18" id="KW-0479">Metal-binding</keyword>
<feature type="binding site" evidence="17">
    <location>
        <position position="456"/>
    </location>
    <ligand>
        <name>AMP</name>
        <dbReference type="ChEBI" id="CHEBI:456215"/>
    </ligand>
</feature>
<evidence type="ECO:0000256" key="1">
    <source>
        <dbReference type="ARBA" id="ARBA00000013"/>
    </source>
</evidence>
<dbReference type="InterPro" id="IPR000631">
    <property type="entry name" value="CARKD"/>
</dbReference>
<dbReference type="GO" id="GO:0052856">
    <property type="term" value="F:NAD(P)HX epimerase activity"/>
    <property type="evidence" value="ECO:0007669"/>
    <property type="project" value="UniProtKB-UniRule"/>
</dbReference>
<comment type="caution">
    <text evidence="18">Lacks conserved residue(s) required for the propagation of feature annotation.</text>
</comment>
<comment type="subunit">
    <text evidence="17">Homotetramer.</text>
</comment>
<reference evidence="22 23" key="1">
    <citation type="submission" date="2015-02" db="EMBL/GenBank/DDBJ databases">
        <title>Genome sequene of Rhodovulum sulfidophilum DSM 2351.</title>
        <authorList>
            <person name="Nagao N."/>
        </authorList>
    </citation>
    <scope>NUCLEOTIDE SEQUENCE [LARGE SCALE GENOMIC DNA]</scope>
    <source>
        <strain evidence="22 23">DSM 2351</strain>
    </source>
</reference>
<accession>A0A0D6B4S6</accession>
<evidence type="ECO:0000256" key="10">
    <source>
        <dbReference type="ARBA" id="ARBA00023027"/>
    </source>
</evidence>
<keyword evidence="12 17" id="KW-0456">Lyase</keyword>
<dbReference type="NCBIfam" id="TIGR00196">
    <property type="entry name" value="yjeF_cterm"/>
    <property type="match status" value="1"/>
</dbReference>
<keyword evidence="10 17" id="KW-0520">NAD</keyword>
<name>A0A0D6B4S6_RHOSU</name>
<keyword evidence="13" id="KW-0511">Multifunctional enzyme</keyword>
<dbReference type="GO" id="GO:0046496">
    <property type="term" value="P:nicotinamide nucleotide metabolic process"/>
    <property type="evidence" value="ECO:0007669"/>
    <property type="project" value="UniProtKB-UniRule"/>
</dbReference>
<dbReference type="GO" id="GO:0052855">
    <property type="term" value="F:ADP-dependent NAD(P)H-hydrate dehydratase activity"/>
    <property type="evidence" value="ECO:0007669"/>
    <property type="project" value="UniProtKB-UniRule"/>
</dbReference>
<feature type="binding site" evidence="18">
    <location>
        <position position="63"/>
    </location>
    <ligand>
        <name>K(+)</name>
        <dbReference type="ChEBI" id="CHEBI:29103"/>
    </ligand>
</feature>
<evidence type="ECO:0000256" key="9">
    <source>
        <dbReference type="ARBA" id="ARBA00022958"/>
    </source>
</evidence>
<feature type="domain" description="YjeF C-terminal" evidence="20">
    <location>
        <begin position="230"/>
        <end position="511"/>
    </location>
</feature>
<evidence type="ECO:0000256" key="17">
    <source>
        <dbReference type="HAMAP-Rule" id="MF_01965"/>
    </source>
</evidence>
<evidence type="ECO:0000256" key="2">
    <source>
        <dbReference type="ARBA" id="ARBA00000909"/>
    </source>
</evidence>
<keyword evidence="11 18" id="KW-0413">Isomerase</keyword>
<dbReference type="Pfam" id="PF03853">
    <property type="entry name" value="YjeF_N"/>
    <property type="match status" value="1"/>
</dbReference>
<evidence type="ECO:0000256" key="13">
    <source>
        <dbReference type="ARBA" id="ARBA00023268"/>
    </source>
</evidence>
<feature type="binding site" evidence="17">
    <location>
        <position position="265"/>
    </location>
    <ligand>
        <name>(6S)-NADPHX</name>
        <dbReference type="ChEBI" id="CHEBI:64076"/>
    </ligand>
</feature>
<evidence type="ECO:0000256" key="6">
    <source>
        <dbReference type="ARBA" id="ARBA00022741"/>
    </source>
</evidence>
<dbReference type="KEGG" id="rsu:NHU_02934"/>
<evidence type="ECO:0000256" key="15">
    <source>
        <dbReference type="ARBA" id="ARBA00048238"/>
    </source>
</evidence>
<sequence length="513" mass="52356">MSELLTAAQMRAIEAEAMARGDADGRTLMERAGEGVVDAALAHWPDLGTVPLSALVLCGPGNNGGDGFVVARLLTERGWQVELFLFGAPDRLPPDARLNHDRWAELGRIRPWDDAELADRLDAGGCDLVIDALFGSGCSRGIEAIAGRTAAALGRFCAADGRVLAIDMPSGLCTDSGRDLGGVLPATLTVTFHRARIGQFTAEGSAFCGRIVVADIGLDPGPCPGSVTLVGAPGPEIGKVGAVGGHKYSHGHALVLAGGAGRTGAARLAARGALRVGAGLVTLAAPGEALAECAAHLTAAMLRRVDDVGDLLALLEDPRISALGLGPGFGTGSREAELLRLALDSDRPLVLDADGLSLLAQLEAPFSRLHGDCVLTPHGGEFARLFPDLAEKLAGRPPHGPGFSRIDAVRAAAARSGAVVLLKGADTAIAAPDGRAAMHAALYDRAAPWLATAGAGDVLAGIVAGLLARGRPPFEAASLGAWLHVEAARVFGPGLIAEDLPESLPAVFRGLGL</sequence>
<dbReference type="InterPro" id="IPR030677">
    <property type="entry name" value="Nnr"/>
</dbReference>
<dbReference type="PANTHER" id="PTHR12592">
    <property type="entry name" value="ATP-DEPENDENT (S)-NAD(P)H-HYDRATE DEHYDRATASE FAMILY MEMBER"/>
    <property type="match status" value="1"/>
</dbReference>
<dbReference type="Pfam" id="PF01256">
    <property type="entry name" value="Carb_kinase"/>
    <property type="match status" value="1"/>
</dbReference>
<evidence type="ECO:0000256" key="14">
    <source>
        <dbReference type="ARBA" id="ARBA00025153"/>
    </source>
</evidence>
<evidence type="ECO:0000259" key="20">
    <source>
        <dbReference type="PROSITE" id="PS51383"/>
    </source>
</evidence>
<comment type="similarity">
    <text evidence="17">Belongs to the NnrD/CARKD family.</text>
</comment>
<evidence type="ECO:0000259" key="21">
    <source>
        <dbReference type="PROSITE" id="PS51385"/>
    </source>
</evidence>
<keyword evidence="7 17" id="KW-0067">ATP-binding</keyword>
<comment type="catalytic activity">
    <reaction evidence="1 18 19">
        <text>(6R)-NADHX = (6S)-NADHX</text>
        <dbReference type="Rhea" id="RHEA:32215"/>
        <dbReference type="ChEBI" id="CHEBI:64074"/>
        <dbReference type="ChEBI" id="CHEBI:64075"/>
        <dbReference type="EC" id="5.1.99.6"/>
    </reaction>
</comment>
<dbReference type="GO" id="GO:0005524">
    <property type="term" value="F:ATP binding"/>
    <property type="evidence" value="ECO:0007669"/>
    <property type="project" value="UniProtKB-UniRule"/>
</dbReference>
<feature type="domain" description="YjeF N-terminal" evidence="21">
    <location>
        <begin position="10"/>
        <end position="224"/>
    </location>
</feature>
<comment type="cofactor">
    <cofactor evidence="17">
        <name>Mg(2+)</name>
        <dbReference type="ChEBI" id="CHEBI:18420"/>
    </cofactor>
</comment>
<dbReference type="Proteomes" id="UP000064912">
    <property type="component" value="Chromosome"/>
</dbReference>
<feature type="binding site" evidence="18">
    <location>
        <position position="131"/>
    </location>
    <ligand>
        <name>K(+)</name>
        <dbReference type="ChEBI" id="CHEBI:29103"/>
    </ligand>
</feature>
<keyword evidence="8 17" id="KW-0521">NADP</keyword>
<comment type="catalytic activity">
    <reaction evidence="2 18 19">
        <text>(6R)-NADPHX = (6S)-NADPHX</text>
        <dbReference type="Rhea" id="RHEA:32227"/>
        <dbReference type="ChEBI" id="CHEBI:64076"/>
        <dbReference type="ChEBI" id="CHEBI:64077"/>
        <dbReference type="EC" id="5.1.99.6"/>
    </reaction>
</comment>
<dbReference type="PROSITE" id="PS51383">
    <property type="entry name" value="YJEF_C_3"/>
    <property type="match status" value="1"/>
</dbReference>
<feature type="binding site" evidence="17">
    <location>
        <begin position="423"/>
        <end position="427"/>
    </location>
    <ligand>
        <name>AMP</name>
        <dbReference type="ChEBI" id="CHEBI:456215"/>
    </ligand>
</feature>
<comment type="function">
    <text evidence="14 19">Bifunctional enzyme that catalyzes the epimerization of the S- and R-forms of NAD(P)HX and the dehydration of the S-form of NAD(P)HX at the expense of ADP, which is converted to AMP. This allows the repair of both epimers of NAD(P)HX, a damaged form of NAD(P)H that is a result of enzymatic or heat-dependent hydration.</text>
</comment>
<proteinExistence type="inferred from homology"/>
<evidence type="ECO:0000313" key="23">
    <source>
        <dbReference type="Proteomes" id="UP000064912"/>
    </source>
</evidence>
<dbReference type="SUPFAM" id="SSF53613">
    <property type="entry name" value="Ribokinase-like"/>
    <property type="match status" value="1"/>
</dbReference>
<feature type="binding site" evidence="18">
    <location>
        <begin position="62"/>
        <end position="66"/>
    </location>
    <ligand>
        <name>(6S)-NADPHX</name>
        <dbReference type="ChEBI" id="CHEBI:64076"/>
    </ligand>
</feature>
<comment type="function">
    <text evidence="18">Catalyzes the epimerization of the S- and R-forms of NAD(P)HX, a damaged form of NAD(P)H that is a result of enzymatic or heat-dependent hydration. This is a prerequisite for the S-specific NAD(P)H-hydrate dehydratase to allow the repair of both epimers of NAD(P)HX.</text>
</comment>
<gene>
    <name evidence="18" type="primary">nnrE</name>
    <name evidence="17" type="synonym">nnrD</name>
    <name evidence="22" type="ORF">NHU_02934</name>
</gene>
<dbReference type="PROSITE" id="PS51385">
    <property type="entry name" value="YJEF_N"/>
    <property type="match status" value="1"/>
</dbReference>
<dbReference type="EC" id="5.1.99.6" evidence="19"/>
<dbReference type="InterPro" id="IPR036652">
    <property type="entry name" value="YjeF_N_dom_sf"/>
</dbReference>
<dbReference type="SUPFAM" id="SSF64153">
    <property type="entry name" value="YjeF N-terminal domain-like"/>
    <property type="match status" value="1"/>
</dbReference>
<comment type="similarity">
    <text evidence="4 19">In the C-terminal section; belongs to the NnrD/CARKD family.</text>
</comment>
<evidence type="ECO:0000256" key="5">
    <source>
        <dbReference type="ARBA" id="ARBA00022723"/>
    </source>
</evidence>
<feature type="binding site" evidence="18">
    <location>
        <position position="167"/>
    </location>
    <ligand>
        <name>(6S)-NADPHX</name>
        <dbReference type="ChEBI" id="CHEBI:64076"/>
    </ligand>
</feature>
<feature type="binding site" evidence="17">
    <location>
        <position position="457"/>
    </location>
    <ligand>
        <name>(6S)-NADPHX</name>
        <dbReference type="ChEBI" id="CHEBI:64076"/>
    </ligand>
</feature>
<dbReference type="GO" id="GO:0046872">
    <property type="term" value="F:metal ion binding"/>
    <property type="evidence" value="ECO:0007669"/>
    <property type="project" value="UniProtKB-UniRule"/>
</dbReference>
<dbReference type="AlphaFoldDB" id="A0A0D6B4S6"/>
<keyword evidence="9 18" id="KW-0630">Potassium</keyword>
<dbReference type="Gene3D" id="3.40.50.10260">
    <property type="entry name" value="YjeF N-terminal domain"/>
    <property type="match status" value="1"/>
</dbReference>
<dbReference type="EC" id="4.2.1.136" evidence="19"/>
<evidence type="ECO:0000256" key="7">
    <source>
        <dbReference type="ARBA" id="ARBA00022840"/>
    </source>
</evidence>
<comment type="catalytic activity">
    <reaction evidence="15 17 19">
        <text>(6S)-NADHX + ADP = AMP + phosphate + NADH + H(+)</text>
        <dbReference type="Rhea" id="RHEA:32223"/>
        <dbReference type="ChEBI" id="CHEBI:15378"/>
        <dbReference type="ChEBI" id="CHEBI:43474"/>
        <dbReference type="ChEBI" id="CHEBI:57945"/>
        <dbReference type="ChEBI" id="CHEBI:64074"/>
        <dbReference type="ChEBI" id="CHEBI:456215"/>
        <dbReference type="ChEBI" id="CHEBI:456216"/>
        <dbReference type="EC" id="4.2.1.136"/>
    </reaction>
</comment>
<dbReference type="NCBIfam" id="TIGR00197">
    <property type="entry name" value="yjeF_nterm"/>
    <property type="match status" value="1"/>
</dbReference>
<dbReference type="eggNOG" id="COG0063">
    <property type="taxonomic scope" value="Bacteria"/>
</dbReference>
<comment type="function">
    <text evidence="17">Catalyzes the dehydration of the S-form of NAD(P)HX at the expense of ADP, which is converted to AMP. Together with NAD(P)HX epimerase, which catalyzes the epimerization of the S- and R-forms, the enzyme allows the repair of both epimers of NAD(P)HX, a damaged form of NAD(P)H that is a result of enzymatic or heat-dependent hydration.</text>
</comment>
<feature type="binding site" evidence="18">
    <location>
        <position position="170"/>
    </location>
    <ligand>
        <name>K(+)</name>
        <dbReference type="ChEBI" id="CHEBI:29103"/>
    </ligand>
</feature>
<protein>
    <recommendedName>
        <fullName evidence="19">Bifunctional NAD(P)H-hydrate repair enzyme</fullName>
    </recommendedName>
    <alternativeName>
        <fullName evidence="19">Nicotinamide nucleotide repair protein</fullName>
    </alternativeName>
    <domain>
        <recommendedName>
            <fullName evidence="19">ADP-dependent (S)-NAD(P)H-hydrate dehydratase</fullName>
            <ecNumber evidence="19">4.2.1.136</ecNumber>
        </recommendedName>
        <alternativeName>
            <fullName evidence="19">ADP-dependent NAD(P)HX dehydratase</fullName>
        </alternativeName>
    </domain>
    <domain>
        <recommendedName>
            <fullName evidence="19">NAD(P)H-hydrate epimerase</fullName>
            <ecNumber evidence="19">5.1.99.6</ecNumber>
        </recommendedName>
    </domain>
</protein>
<evidence type="ECO:0000256" key="8">
    <source>
        <dbReference type="ARBA" id="ARBA00022857"/>
    </source>
</evidence>